<dbReference type="KEGG" id="bbo:BBOV_IV003990"/>
<protein>
    <recommendedName>
        <fullName evidence="7">AAR2 protein</fullName>
    </recommendedName>
</protein>
<reference evidence="5 6" key="1">
    <citation type="journal article" date="2007" name="PLoS Pathog.">
        <title>Genome sequence of Babesia bovis and comparative analysis of apicomplexan hemoprotozoa.</title>
        <authorList>
            <person name="Brayton K.A."/>
            <person name="Lau A.O.T."/>
            <person name="Herndon D.R."/>
            <person name="Hannick L."/>
            <person name="Kappmeyer L.S."/>
            <person name="Berens S.J."/>
            <person name="Bidwell S.L."/>
            <person name="Brown W.C."/>
            <person name="Crabtree J."/>
            <person name="Fadrosh D."/>
            <person name="Feldblum T."/>
            <person name="Forberger H.A."/>
            <person name="Haas B.J."/>
            <person name="Howell J.M."/>
            <person name="Khouri H."/>
            <person name="Koo H."/>
            <person name="Mann D.J."/>
            <person name="Norimine J."/>
            <person name="Paulsen I.T."/>
            <person name="Radune D."/>
            <person name="Ren Q."/>
            <person name="Smith R.K. Jr."/>
            <person name="Suarez C.E."/>
            <person name="White O."/>
            <person name="Wortman J.R."/>
            <person name="Knowles D.P. Jr."/>
            <person name="McElwain T.F."/>
            <person name="Nene V.M."/>
        </authorList>
    </citation>
    <scope>NUCLEOTIDE SEQUENCE [LARGE SCALE GENOMIC DNA]</scope>
    <source>
        <strain evidence="5">T2Bo</strain>
    </source>
</reference>
<evidence type="ECO:0000313" key="5">
    <source>
        <dbReference type="EMBL" id="EDO06760.1"/>
    </source>
</evidence>
<feature type="domain" description="AAR2 N-terminal" evidence="4">
    <location>
        <begin position="17"/>
        <end position="147"/>
    </location>
</feature>
<dbReference type="STRING" id="5865.A7AQE1"/>
<dbReference type="CDD" id="cd13777">
    <property type="entry name" value="Aar2_N"/>
    <property type="match status" value="1"/>
</dbReference>
<organism evidence="5 6">
    <name type="scientific">Babesia bovis</name>
    <dbReference type="NCBI Taxonomy" id="5865"/>
    <lineage>
        <taxon>Eukaryota</taxon>
        <taxon>Sar</taxon>
        <taxon>Alveolata</taxon>
        <taxon>Apicomplexa</taxon>
        <taxon>Aconoidasida</taxon>
        <taxon>Piroplasmida</taxon>
        <taxon>Babesiidae</taxon>
        <taxon>Babesia</taxon>
    </lineage>
</organism>
<proteinExistence type="inferred from homology"/>
<evidence type="ECO:0000313" key="6">
    <source>
        <dbReference type="Proteomes" id="UP000002173"/>
    </source>
</evidence>
<reference evidence="6" key="3">
    <citation type="journal article" date="2021" name="Int. J. Parasitol.">
        <title>Comparative analysis of gene expression between Babesia bovis blood stages and kinetes allowed by improved genome annotation.</title>
        <authorList>
            <person name="Ueti M.W."/>
            <person name="Johnson W.C."/>
            <person name="Kappmeyer L.S."/>
            <person name="Herndon D.R."/>
            <person name="Mousel M.R."/>
            <person name="Reif K.E."/>
            <person name="Taus N.S."/>
            <person name="Ifeonu O.O."/>
            <person name="Silva J.C."/>
            <person name="Suarez C.E."/>
            <person name="Brayton K.A."/>
        </authorList>
    </citation>
    <scope>NUCLEOTIDE SEQUENCE [LARGE SCALE GENOMIC DNA]</scope>
</reference>
<feature type="region of interest" description="Disordered" evidence="2">
    <location>
        <begin position="171"/>
        <end position="223"/>
    </location>
</feature>
<dbReference type="Proteomes" id="UP000002173">
    <property type="component" value="Unassembled WGS sequence"/>
</dbReference>
<dbReference type="Pfam" id="PF05282">
    <property type="entry name" value="AAR2"/>
    <property type="match status" value="1"/>
</dbReference>
<dbReference type="InParanoid" id="A7AQE1"/>
<dbReference type="EMBL" id="AAXT01000002">
    <property type="protein sequence ID" value="EDO06760.1"/>
    <property type="molecule type" value="Genomic_DNA"/>
</dbReference>
<dbReference type="Pfam" id="PF20981">
    <property type="entry name" value="AAR2_1st"/>
    <property type="match status" value="1"/>
</dbReference>
<feature type="domain" description="AAR2 C-terminal" evidence="3">
    <location>
        <begin position="337"/>
        <end position="509"/>
    </location>
</feature>
<feature type="compositionally biased region" description="Polar residues" evidence="2">
    <location>
        <begin position="171"/>
        <end position="186"/>
    </location>
</feature>
<dbReference type="InterPro" id="IPR007946">
    <property type="entry name" value="AAR2"/>
</dbReference>
<dbReference type="AlphaFoldDB" id="A7AQE1"/>
<dbReference type="InterPro" id="IPR033647">
    <property type="entry name" value="Aar2_N"/>
</dbReference>
<sequence length="523" mass="58443">MELDDDCQTPGDVNLTACLVLNQRVDEILGFDFVTFPSSNEVVGVVNLTPGCHFVYVKEGNSNDEFDRRLGEFVYIYKDTCTVLKRSKFDHGPLFEILSEEESRNYHNGIVAGHFHGKLSRIPEGLQQLWFNMTEYITEGVINKLRPIRSTKSDTATADVMINEDSQVKTISNAEDNIGGSSTASSKDGVFVNEDSRTSESYDSGEPLNNPVDNRRNEKPSALSGEAGIAAACRIAPSDSEDTVEDYVAIANRYKEIKSLRGMFCETFGAGSAGASESIHGSDSHVDSENIPSINTVVNPDNTTTSKNTTNRGRHEDLMHWEPPVDQCTIYYSDLQKINRKLHRHKRLPPSRISALHIDTSHIIDSVVLHHMGHDIIGSSKTNVDSLDESCQPSRYGLFLGEYQYAFCVFLLNYHYASFEHWKSMFRILCNAETFLIENVDVGEKVLNIIKHQLESFESDLYDPGNFFAYHLGALTEIIVDNPEALSSLLPSLQDIRTSFKLKFGISLDDARLLQVVTDNSSP</sequence>
<dbReference type="OMA" id="MHMDTSY"/>
<feature type="region of interest" description="Disordered" evidence="2">
    <location>
        <begin position="279"/>
        <end position="314"/>
    </location>
</feature>
<dbReference type="GeneID" id="5478550"/>
<dbReference type="PANTHER" id="PTHR12689:SF4">
    <property type="entry name" value="PROTEIN AAR2 HOMOLOG"/>
    <property type="match status" value="1"/>
</dbReference>
<gene>
    <name evidence="5" type="ORF">BBOV_IV003990</name>
</gene>
<dbReference type="CDD" id="cd13778">
    <property type="entry name" value="Aar2_C"/>
    <property type="match status" value="1"/>
</dbReference>
<evidence type="ECO:0008006" key="7">
    <source>
        <dbReference type="Google" id="ProtNLM"/>
    </source>
</evidence>
<dbReference type="InterPro" id="IPR038514">
    <property type="entry name" value="AAR2_C_sf"/>
</dbReference>
<dbReference type="VEuPathDB" id="PiroplasmaDB:BBOV_IV003990"/>
<dbReference type="InterPro" id="IPR033648">
    <property type="entry name" value="AAR2_C"/>
</dbReference>
<reference evidence="6" key="2">
    <citation type="journal article" date="2020" name="Data Brief">
        <title>Transcriptome dataset of Babesia bovis life stages within vertebrate and invertebrate hosts.</title>
        <authorList>
            <person name="Ueti M.W."/>
            <person name="Johnson W.C."/>
            <person name="Kappmeyer L.S."/>
            <person name="Herndon D.R."/>
            <person name="Mousel M.R."/>
            <person name="Reif K.E."/>
            <person name="Taus N.S."/>
            <person name="Ifeonu O.O."/>
            <person name="Silva J.C."/>
            <person name="Suarez C.E."/>
            <person name="Brayton K.A."/>
        </authorList>
    </citation>
    <scope>NUCLEOTIDE SEQUENCE [LARGE SCALE GENOMIC DNA]</scope>
</reference>
<dbReference type="PANTHER" id="PTHR12689">
    <property type="entry name" value="A1 CISTRON SPLICING FACTOR AAR2-RELATED"/>
    <property type="match status" value="1"/>
</dbReference>
<dbReference type="eggNOG" id="KOG3937">
    <property type="taxonomic scope" value="Eukaryota"/>
</dbReference>
<comment type="similarity">
    <text evidence="1">Belongs to the AAR2 family.</text>
</comment>
<dbReference type="GO" id="GO:0000244">
    <property type="term" value="P:spliceosomal tri-snRNP complex assembly"/>
    <property type="evidence" value="ECO:0007669"/>
    <property type="project" value="TreeGrafter"/>
</dbReference>
<evidence type="ECO:0000256" key="1">
    <source>
        <dbReference type="ARBA" id="ARBA00006281"/>
    </source>
</evidence>
<name>A7AQE1_BABBO</name>
<evidence type="ECO:0000259" key="4">
    <source>
        <dbReference type="Pfam" id="PF20981"/>
    </source>
</evidence>
<evidence type="ECO:0000256" key="2">
    <source>
        <dbReference type="SAM" id="MobiDB-lite"/>
    </source>
</evidence>
<comment type="caution">
    <text evidence="5">The sequence shown here is derived from an EMBL/GenBank/DDBJ whole genome shotgun (WGS) entry which is preliminary data.</text>
</comment>
<keyword evidence="6" id="KW-1185">Reference proteome</keyword>
<dbReference type="InterPro" id="IPR038516">
    <property type="entry name" value="AAR2_N_sf"/>
</dbReference>
<evidence type="ECO:0000259" key="3">
    <source>
        <dbReference type="Pfam" id="PF05282"/>
    </source>
</evidence>
<dbReference type="RefSeq" id="XP_001610328.1">
    <property type="nucleotide sequence ID" value="XM_001610278.1"/>
</dbReference>
<dbReference type="Gene3D" id="2.60.34.20">
    <property type="match status" value="1"/>
</dbReference>
<feature type="compositionally biased region" description="Polar residues" evidence="2">
    <location>
        <begin position="290"/>
        <end position="311"/>
    </location>
</feature>
<accession>A7AQE1</accession>
<dbReference type="Gene3D" id="1.25.40.550">
    <property type="entry name" value="Aar2, C-terminal domain-like"/>
    <property type="match status" value="1"/>
</dbReference>